<dbReference type="InterPro" id="IPR040072">
    <property type="entry name" value="Methyltransferase_A"/>
</dbReference>
<reference evidence="16 17" key="1">
    <citation type="journal article" date="2013" name="Curr. Biol.">
        <title>Defensive bacteriome symbiont with a drastically reduced genome.</title>
        <authorList>
            <person name="Nakabachi A."/>
            <person name="Ueoka R."/>
            <person name="Oshima K."/>
            <person name="Teta R."/>
            <person name="Mangoni A."/>
            <person name="Gurgui M."/>
            <person name="Oldham N.J."/>
            <person name="van Echten-Deckert G."/>
            <person name="Okamura K."/>
            <person name="Yamamoto K."/>
            <person name="Inoue H."/>
            <person name="Ohkuma M."/>
            <person name="Hongoh Y."/>
            <person name="Miyagishima S.Y."/>
            <person name="Hattori M."/>
            <person name="Piel J."/>
            <person name="Fukatsu T."/>
        </authorList>
    </citation>
    <scope>NUCLEOTIDE SEQUENCE [LARGE SCALE GENOMIC DNA]</scope>
    <source>
        <strain evidence="16 17">DC</strain>
    </source>
</reference>
<dbReference type="CDD" id="cd01335">
    <property type="entry name" value="Radical_SAM"/>
    <property type="match status" value="1"/>
</dbReference>
<dbReference type="InterPro" id="IPR048641">
    <property type="entry name" value="RlmN_N"/>
</dbReference>
<feature type="domain" description="Radical SAM core" evidence="15">
    <location>
        <begin position="97"/>
        <end position="343"/>
    </location>
</feature>
<evidence type="ECO:0000256" key="9">
    <source>
        <dbReference type="ARBA" id="ARBA00022694"/>
    </source>
</evidence>
<dbReference type="SFLD" id="SFLDG01062">
    <property type="entry name" value="methyltransferase_(Class_A)"/>
    <property type="match status" value="1"/>
</dbReference>
<evidence type="ECO:0000256" key="10">
    <source>
        <dbReference type="ARBA" id="ARBA00022723"/>
    </source>
</evidence>
<evidence type="ECO:0000256" key="14">
    <source>
        <dbReference type="HAMAP-Rule" id="MF_01849"/>
    </source>
</evidence>
<dbReference type="Pfam" id="PF21016">
    <property type="entry name" value="RlmN_N"/>
    <property type="match status" value="1"/>
</dbReference>
<dbReference type="AlphaFoldDB" id="S5R3L3"/>
<dbReference type="GeneID" id="301552956"/>
<dbReference type="Gene3D" id="1.10.150.530">
    <property type="match status" value="1"/>
</dbReference>
<evidence type="ECO:0000259" key="15">
    <source>
        <dbReference type="PROSITE" id="PS51918"/>
    </source>
</evidence>
<gene>
    <name evidence="14" type="primary">rlmN</name>
    <name evidence="16" type="ORF">SSDC_00450</name>
</gene>
<evidence type="ECO:0000256" key="6">
    <source>
        <dbReference type="ARBA" id="ARBA00022603"/>
    </source>
</evidence>
<dbReference type="Gene3D" id="3.20.20.70">
    <property type="entry name" value="Aldolase class I"/>
    <property type="match status" value="1"/>
</dbReference>
<dbReference type="PANTHER" id="PTHR30544">
    <property type="entry name" value="23S RRNA METHYLTRANSFERASE"/>
    <property type="match status" value="1"/>
</dbReference>
<evidence type="ECO:0000313" key="17">
    <source>
        <dbReference type="Proteomes" id="UP000015216"/>
    </source>
</evidence>
<comment type="caution">
    <text evidence="14">Lacks conserved residue(s) required for the propagation of feature annotation.</text>
</comment>
<accession>S5R3L3</accession>
<evidence type="ECO:0000256" key="12">
    <source>
        <dbReference type="ARBA" id="ARBA00023014"/>
    </source>
</evidence>
<dbReference type="GO" id="GO:0030488">
    <property type="term" value="P:tRNA methylation"/>
    <property type="evidence" value="ECO:0007669"/>
    <property type="project" value="UniProtKB-UniRule"/>
</dbReference>
<comment type="function">
    <text evidence="14">Specifically methylates position 2 of adenine 2503 in 23S rRNA and position 2 of adenine 37 in tRNAs. m2A2503 modification seems to play a crucial role in the proofreading step occurring at the peptidyl transferase center and thus would serve to optimize ribosomal fidelity.</text>
</comment>
<evidence type="ECO:0000256" key="8">
    <source>
        <dbReference type="ARBA" id="ARBA00022691"/>
    </source>
</evidence>
<feature type="active site" description="Proton acceptor" evidence="14">
    <location>
        <position position="91"/>
    </location>
</feature>
<dbReference type="GO" id="GO:0070475">
    <property type="term" value="P:rRNA base methylation"/>
    <property type="evidence" value="ECO:0007669"/>
    <property type="project" value="UniProtKB-UniRule"/>
</dbReference>
<dbReference type="GO" id="GO:0019843">
    <property type="term" value="F:rRNA binding"/>
    <property type="evidence" value="ECO:0007669"/>
    <property type="project" value="UniProtKB-UniRule"/>
</dbReference>
<dbReference type="SFLD" id="SFLDS00029">
    <property type="entry name" value="Radical_SAM"/>
    <property type="match status" value="1"/>
</dbReference>
<proteinExistence type="inferred from homology"/>
<dbReference type="EC" id="2.1.1.192" evidence="14"/>
<dbReference type="STRING" id="669502.SSDC_00450"/>
<dbReference type="InterPro" id="IPR058240">
    <property type="entry name" value="rSAM_sf"/>
</dbReference>
<dbReference type="GO" id="GO:0046872">
    <property type="term" value="F:metal ion binding"/>
    <property type="evidence" value="ECO:0007669"/>
    <property type="project" value="UniProtKB-KW"/>
</dbReference>
<feature type="binding site" evidence="14">
    <location>
        <position position="115"/>
    </location>
    <ligand>
        <name>[4Fe-4S] cluster</name>
        <dbReference type="ChEBI" id="CHEBI:49883"/>
        <note>4Fe-4S-S-AdoMet</note>
    </ligand>
</feature>
<keyword evidence="11 14" id="KW-0408">Iron</keyword>
<dbReference type="PIRSF" id="PIRSF006004">
    <property type="entry name" value="CHP00048"/>
    <property type="match status" value="1"/>
</dbReference>
<comment type="subcellular location">
    <subcellularLocation>
        <location evidence="1 14">Cytoplasm</location>
    </subcellularLocation>
</comment>
<name>S5R3L3_9PROT</name>
<dbReference type="GO" id="GO:0051539">
    <property type="term" value="F:4 iron, 4 sulfur cluster binding"/>
    <property type="evidence" value="ECO:0007669"/>
    <property type="project" value="UniProtKB-UniRule"/>
</dbReference>
<dbReference type="HOGENOM" id="CLU_029101_0_0_4"/>
<feature type="binding site" evidence="14">
    <location>
        <position position="202"/>
    </location>
    <ligand>
        <name>S-adenosyl-L-methionine</name>
        <dbReference type="ChEBI" id="CHEBI:59789"/>
    </ligand>
</feature>
<evidence type="ECO:0000256" key="11">
    <source>
        <dbReference type="ARBA" id="ARBA00023004"/>
    </source>
</evidence>
<keyword evidence="9 14" id="KW-0819">tRNA processing</keyword>
<comment type="similarity">
    <text evidence="2 14">Belongs to the radical SAM superfamily. RlmN family.</text>
</comment>
<keyword evidence="6 14" id="KW-0489">Methyltransferase</keyword>
<evidence type="ECO:0000256" key="1">
    <source>
        <dbReference type="ARBA" id="ARBA00004496"/>
    </source>
</evidence>
<dbReference type="InterPro" id="IPR004383">
    <property type="entry name" value="rRNA_lsu_MTrfase_RlmN/Cfr"/>
</dbReference>
<keyword evidence="12 14" id="KW-0411">Iron-sulfur</keyword>
<dbReference type="Pfam" id="PF04055">
    <property type="entry name" value="Radical_SAM"/>
    <property type="match status" value="1"/>
</dbReference>
<dbReference type="PROSITE" id="PS51918">
    <property type="entry name" value="RADICAL_SAM"/>
    <property type="match status" value="1"/>
</dbReference>
<dbReference type="HAMAP" id="MF_01849">
    <property type="entry name" value="RNA_methyltr_RlmN"/>
    <property type="match status" value="1"/>
</dbReference>
<dbReference type="GO" id="GO:0000049">
    <property type="term" value="F:tRNA binding"/>
    <property type="evidence" value="ECO:0007669"/>
    <property type="project" value="UniProtKB-UniRule"/>
</dbReference>
<dbReference type="OrthoDB" id="9793973at2"/>
<keyword evidence="17" id="KW-1185">Reference proteome</keyword>
<feature type="binding site" evidence="14">
    <location>
        <position position="118"/>
    </location>
    <ligand>
        <name>[4Fe-4S] cluster</name>
        <dbReference type="ChEBI" id="CHEBI:49883"/>
        <note>4Fe-4S-S-AdoMet</note>
    </ligand>
</feature>
<dbReference type="InterPro" id="IPR013785">
    <property type="entry name" value="Aldolase_TIM"/>
</dbReference>
<evidence type="ECO:0000256" key="7">
    <source>
        <dbReference type="ARBA" id="ARBA00022679"/>
    </source>
</evidence>
<keyword evidence="8 14" id="KW-0949">S-adenosyl-L-methionine</keyword>
<comment type="catalytic activity">
    <reaction evidence="14">
        <text>adenosine(2503) in 23S rRNA + 2 reduced [2Fe-2S]-[ferredoxin] + 2 S-adenosyl-L-methionine = 2-methyladenosine(2503) in 23S rRNA + 5'-deoxyadenosine + L-methionine + 2 oxidized [2Fe-2S]-[ferredoxin] + S-adenosyl-L-homocysteine</text>
        <dbReference type="Rhea" id="RHEA:42916"/>
        <dbReference type="Rhea" id="RHEA-COMP:10000"/>
        <dbReference type="Rhea" id="RHEA-COMP:10001"/>
        <dbReference type="Rhea" id="RHEA-COMP:10152"/>
        <dbReference type="Rhea" id="RHEA-COMP:10282"/>
        <dbReference type="ChEBI" id="CHEBI:17319"/>
        <dbReference type="ChEBI" id="CHEBI:33737"/>
        <dbReference type="ChEBI" id="CHEBI:33738"/>
        <dbReference type="ChEBI" id="CHEBI:57844"/>
        <dbReference type="ChEBI" id="CHEBI:57856"/>
        <dbReference type="ChEBI" id="CHEBI:59789"/>
        <dbReference type="ChEBI" id="CHEBI:74411"/>
        <dbReference type="ChEBI" id="CHEBI:74497"/>
        <dbReference type="EC" id="2.1.1.192"/>
    </reaction>
</comment>
<keyword evidence="3 14" id="KW-0004">4Fe-4S</keyword>
<protein>
    <recommendedName>
        <fullName evidence="14">Dual-specificity RNA methyltransferase RlmN</fullName>
        <ecNumber evidence="14">2.1.1.192</ecNumber>
    </recommendedName>
    <alternativeName>
        <fullName evidence="14">23S rRNA (adenine(2503)-C(2))-methyltransferase</fullName>
    </alternativeName>
    <alternativeName>
        <fullName evidence="14">23S rRNA m2A2503 methyltransferase</fullName>
    </alternativeName>
    <alternativeName>
        <fullName evidence="14">Ribosomal RNA large subunit methyltransferase N</fullName>
    </alternativeName>
    <alternativeName>
        <fullName evidence="14">tRNA (adenine(37)-C(2))-methyltransferase</fullName>
    </alternativeName>
    <alternativeName>
        <fullName evidence="14">tRNA m2A37 methyltransferase</fullName>
    </alternativeName>
</protein>
<dbReference type="InterPro" id="IPR027492">
    <property type="entry name" value="RNA_MTrfase_RlmN"/>
</dbReference>
<dbReference type="KEGG" id="ssdc:SSDC_00450"/>
<dbReference type="GO" id="GO:0005737">
    <property type="term" value="C:cytoplasm"/>
    <property type="evidence" value="ECO:0007669"/>
    <property type="project" value="UniProtKB-SubCell"/>
</dbReference>
<keyword evidence="10 14" id="KW-0479">Metal-binding</keyword>
<feature type="binding site" evidence="14">
    <location>
        <position position="111"/>
    </location>
    <ligand>
        <name>[4Fe-4S] cluster</name>
        <dbReference type="ChEBI" id="CHEBI:49883"/>
        <note>4Fe-4S-S-AdoMet</note>
    </ligand>
</feature>
<evidence type="ECO:0000256" key="2">
    <source>
        <dbReference type="ARBA" id="ARBA00007544"/>
    </source>
</evidence>
<dbReference type="PANTHER" id="PTHR30544:SF5">
    <property type="entry name" value="RADICAL SAM CORE DOMAIN-CONTAINING PROTEIN"/>
    <property type="match status" value="1"/>
</dbReference>
<dbReference type="NCBIfam" id="TIGR00048">
    <property type="entry name" value="rRNA_mod_RlmN"/>
    <property type="match status" value="1"/>
</dbReference>
<dbReference type="InterPro" id="IPR007197">
    <property type="entry name" value="rSAM"/>
</dbReference>
<dbReference type="GO" id="GO:0070040">
    <property type="term" value="F:rRNA (adenine(2503)-C2-)-methyltransferase activity"/>
    <property type="evidence" value="ECO:0007669"/>
    <property type="project" value="UniProtKB-UniRule"/>
</dbReference>
<comment type="cofactor">
    <cofactor evidence="14">
        <name>[4Fe-4S] cluster</name>
        <dbReference type="ChEBI" id="CHEBI:49883"/>
    </cofactor>
    <text evidence="14">Binds 1 [4Fe-4S] cluster. The cluster is coordinated with 3 cysteines and an exchangeable S-adenosyl-L-methionine.</text>
</comment>
<dbReference type="GO" id="GO:0002935">
    <property type="term" value="F:tRNA (adenine(37)-C2)-methyltransferase activity"/>
    <property type="evidence" value="ECO:0007669"/>
    <property type="project" value="UniProtKB-UniRule"/>
</dbReference>
<sequence length="356" mass="40592">MKMTNLLDLSPLKFVNYCKELGEMPFRAKQLQKWIHKFGVSDFNKMTDLSMSLRKKLKNSVYIKAPHIMSDQISFDGTRKWIFHVKKNIIETVFIPEKNRNTLCISTQVGCAINCIFCSTGRQGFVRNLTVGEIIGQLWVTEFKLRREKNIKINSQGKRQITNIVMMGMGEPLLNYKSTIGALKLILSDHAYGLSRRHVILSTSGIIPMIDKLAQECPVELAVSLHASNNNLRNKLVPISKKYPLKELILACHRYITYSPRHMITFEYCMLHGINDTDIHAIELISLMRKNKILTSCKINLIPFNCFPNSNLICSKNSRIKIFAKILMNSGIFVTIRKIRGNDINAACGQLSGKIL</sequence>
<keyword evidence="13 14" id="KW-1015">Disulfide bond</keyword>
<dbReference type="RefSeq" id="WP_020915359.1">
    <property type="nucleotide sequence ID" value="NC_021885.1"/>
</dbReference>
<evidence type="ECO:0000313" key="16">
    <source>
        <dbReference type="EMBL" id="AGS06784.1"/>
    </source>
</evidence>
<comment type="catalytic activity">
    <reaction evidence="14">
        <text>adenosine(37) in tRNA + 2 reduced [2Fe-2S]-[ferredoxin] + 2 S-adenosyl-L-methionine = 2-methyladenosine(37) in tRNA + 5'-deoxyadenosine + L-methionine + 2 oxidized [2Fe-2S]-[ferredoxin] + S-adenosyl-L-homocysteine</text>
        <dbReference type="Rhea" id="RHEA:43332"/>
        <dbReference type="Rhea" id="RHEA-COMP:10000"/>
        <dbReference type="Rhea" id="RHEA-COMP:10001"/>
        <dbReference type="Rhea" id="RHEA-COMP:10162"/>
        <dbReference type="Rhea" id="RHEA-COMP:10485"/>
        <dbReference type="ChEBI" id="CHEBI:17319"/>
        <dbReference type="ChEBI" id="CHEBI:33737"/>
        <dbReference type="ChEBI" id="CHEBI:33738"/>
        <dbReference type="ChEBI" id="CHEBI:57844"/>
        <dbReference type="ChEBI" id="CHEBI:57856"/>
        <dbReference type="ChEBI" id="CHEBI:59789"/>
        <dbReference type="ChEBI" id="CHEBI:74411"/>
        <dbReference type="ChEBI" id="CHEBI:74497"/>
        <dbReference type="EC" id="2.1.1.192"/>
    </reaction>
</comment>
<comment type="miscellaneous">
    <text evidence="14">Reaction proceeds by a ping-pong mechanism involving intermediate methylation of a conserved cysteine residue.</text>
</comment>
<feature type="binding site" evidence="14">
    <location>
        <begin position="170"/>
        <end position="171"/>
    </location>
    <ligand>
        <name>S-adenosyl-L-methionine</name>
        <dbReference type="ChEBI" id="CHEBI:59789"/>
    </ligand>
</feature>
<evidence type="ECO:0000256" key="4">
    <source>
        <dbReference type="ARBA" id="ARBA00022490"/>
    </source>
</evidence>
<dbReference type="PATRIC" id="fig|669502.6.peg.88"/>
<dbReference type="EMBL" id="CP003468">
    <property type="protein sequence ID" value="AGS06784.1"/>
    <property type="molecule type" value="Genomic_DNA"/>
</dbReference>
<feature type="active site" description="S-methylcysteine intermediate" evidence="14">
    <location>
        <position position="348"/>
    </location>
</feature>
<feature type="binding site" evidence="14">
    <location>
        <position position="305"/>
    </location>
    <ligand>
        <name>S-adenosyl-L-methionine</name>
        <dbReference type="ChEBI" id="CHEBI:59789"/>
    </ligand>
</feature>
<evidence type="ECO:0000256" key="5">
    <source>
        <dbReference type="ARBA" id="ARBA00022552"/>
    </source>
</evidence>
<dbReference type="Proteomes" id="UP000015216">
    <property type="component" value="Chromosome"/>
</dbReference>
<feature type="binding site" evidence="14">
    <location>
        <begin position="224"/>
        <end position="226"/>
    </location>
    <ligand>
        <name>S-adenosyl-L-methionine</name>
        <dbReference type="ChEBI" id="CHEBI:59789"/>
    </ligand>
</feature>
<dbReference type="SFLD" id="SFLDF00275">
    <property type="entry name" value="adenosine_C2_methyltransferase"/>
    <property type="match status" value="1"/>
</dbReference>
<keyword evidence="4 14" id="KW-0963">Cytoplasm</keyword>
<dbReference type="eggNOG" id="COG0820">
    <property type="taxonomic scope" value="Bacteria"/>
</dbReference>
<evidence type="ECO:0000256" key="13">
    <source>
        <dbReference type="ARBA" id="ARBA00023157"/>
    </source>
</evidence>
<keyword evidence="7 14" id="KW-0808">Transferase</keyword>
<organism evidence="16 17">
    <name type="scientific">Candidatus Profftella armatura</name>
    <dbReference type="NCBI Taxonomy" id="669502"/>
    <lineage>
        <taxon>Bacteria</taxon>
        <taxon>Pseudomonadati</taxon>
        <taxon>Pseudomonadota</taxon>
        <taxon>Betaproteobacteria</taxon>
        <taxon>Candidatus Profftella</taxon>
    </lineage>
</organism>
<dbReference type="SUPFAM" id="SSF102114">
    <property type="entry name" value="Radical SAM enzymes"/>
    <property type="match status" value="1"/>
</dbReference>
<evidence type="ECO:0000256" key="3">
    <source>
        <dbReference type="ARBA" id="ARBA00022485"/>
    </source>
</evidence>
<keyword evidence="5 14" id="KW-0698">rRNA processing</keyword>